<evidence type="ECO:0000256" key="11">
    <source>
        <dbReference type="SAM" id="MobiDB-lite"/>
    </source>
</evidence>
<evidence type="ECO:0000256" key="9">
    <source>
        <dbReference type="ARBA" id="ARBA00046271"/>
    </source>
</evidence>
<name>A0A8E2DRE7_9APHY</name>
<feature type="domain" description="Peroxisome membrane anchor protein Pex14p N-terminal" evidence="12">
    <location>
        <begin position="40"/>
        <end position="84"/>
    </location>
</feature>
<comment type="subcellular location">
    <subcellularLocation>
        <location evidence="9 10">Peroxisome membrane</location>
    </subcellularLocation>
</comment>
<comment type="function">
    <text evidence="10">Component of the PEX13-PEX14 docking complex, a translocon channel that specifically mediates the import of peroxisomal cargo proteins bound to PEX5 receptor. The PEX13-PEX14 docking complex forms a large import pore which can be opened to a diameter of about 9 nm. Mechanistically, PEX5 receptor along with cargo proteins associates with the PEX14 subunit of the PEX13-PEX14 docking complex in the cytosol, leading to the insertion of the receptor into the organelle membrane with the concomitant translocation of the cargo into the peroxisome matrix.</text>
</comment>
<comment type="similarity">
    <text evidence="1 10">Belongs to the peroxin-14 family.</text>
</comment>
<evidence type="ECO:0000256" key="7">
    <source>
        <dbReference type="ARBA" id="ARBA00029502"/>
    </source>
</evidence>
<proteinExistence type="inferred from homology"/>
<keyword evidence="4" id="KW-0811">Translocation</keyword>
<evidence type="ECO:0000256" key="4">
    <source>
        <dbReference type="ARBA" id="ARBA00023010"/>
    </source>
</evidence>
<organism evidence="13 14">
    <name type="scientific">Obba rivulosa</name>
    <dbReference type="NCBI Taxonomy" id="1052685"/>
    <lineage>
        <taxon>Eukaryota</taxon>
        <taxon>Fungi</taxon>
        <taxon>Dikarya</taxon>
        <taxon>Basidiomycota</taxon>
        <taxon>Agaricomycotina</taxon>
        <taxon>Agaricomycetes</taxon>
        <taxon>Polyporales</taxon>
        <taxon>Gelatoporiaceae</taxon>
        <taxon>Obba</taxon>
    </lineage>
</organism>
<dbReference type="PANTHER" id="PTHR23058">
    <property type="entry name" value="PEROXISOMAL MEMBRANE PROTEIN PEX14"/>
    <property type="match status" value="1"/>
</dbReference>
<keyword evidence="2 10" id="KW-0813">Transport</keyword>
<evidence type="ECO:0000259" key="12">
    <source>
        <dbReference type="Pfam" id="PF04695"/>
    </source>
</evidence>
<dbReference type="EMBL" id="KV722345">
    <property type="protein sequence ID" value="OCH94336.1"/>
    <property type="molecule type" value="Genomic_DNA"/>
</dbReference>
<evidence type="ECO:0000256" key="5">
    <source>
        <dbReference type="ARBA" id="ARBA00023136"/>
    </source>
</evidence>
<evidence type="ECO:0000256" key="10">
    <source>
        <dbReference type="RuleBase" id="RU367032"/>
    </source>
</evidence>
<dbReference type="PANTHER" id="PTHR23058:SF0">
    <property type="entry name" value="PEROXISOMAL MEMBRANE PROTEIN PEX14"/>
    <property type="match status" value="1"/>
</dbReference>
<dbReference type="GO" id="GO:0005102">
    <property type="term" value="F:signaling receptor binding"/>
    <property type="evidence" value="ECO:0007669"/>
    <property type="project" value="TreeGrafter"/>
</dbReference>
<dbReference type="GO" id="GO:0016560">
    <property type="term" value="P:protein import into peroxisome matrix, docking"/>
    <property type="evidence" value="ECO:0007669"/>
    <property type="project" value="UniProtKB-UniRule"/>
</dbReference>
<evidence type="ECO:0000256" key="6">
    <source>
        <dbReference type="ARBA" id="ARBA00023140"/>
    </source>
</evidence>
<evidence type="ECO:0000313" key="13">
    <source>
        <dbReference type="EMBL" id="OCH94336.1"/>
    </source>
</evidence>
<feature type="compositionally biased region" description="Polar residues" evidence="11">
    <location>
        <begin position="12"/>
        <end position="39"/>
    </location>
</feature>
<dbReference type="AlphaFoldDB" id="A0A8E2DRE7"/>
<accession>A0A8E2DRE7</accession>
<reference evidence="13 14" key="1">
    <citation type="submission" date="2016-07" db="EMBL/GenBank/DDBJ databases">
        <title>Draft genome of the white-rot fungus Obba rivulosa 3A-2.</title>
        <authorList>
            <consortium name="DOE Joint Genome Institute"/>
            <person name="Miettinen O."/>
            <person name="Riley R."/>
            <person name="Acob R."/>
            <person name="Barry K."/>
            <person name="Cullen D."/>
            <person name="De Vries R."/>
            <person name="Hainaut M."/>
            <person name="Hatakka A."/>
            <person name="Henrissat B."/>
            <person name="Hilden K."/>
            <person name="Kuo R."/>
            <person name="Labutti K."/>
            <person name="Lipzen A."/>
            <person name="Makela M.R."/>
            <person name="Sandor L."/>
            <person name="Spatafora J.W."/>
            <person name="Grigoriev I.V."/>
            <person name="Hibbett D.S."/>
        </authorList>
    </citation>
    <scope>NUCLEOTIDE SEQUENCE [LARGE SCALE GENOMIC DNA]</scope>
    <source>
        <strain evidence="13 14">3A-2</strain>
    </source>
</reference>
<sequence>MSDNPDEVAGPQQINQSQDVSTSPPNHQDSLQRTQQQPDRTGLLEKARAFLNSPQVQHEDLTAKRRFLTEKGLSQAEVDVLLQELPPRVPLVPPRTYPQPPPSRLPDLLVGVLRILSWVAGSSAALLLLYFRFLYPRISQTYHARWSLKNHQRSLLEKYTQALEELKSTQQETFAILPQPEPFKDVKYQHCHTLDELVAHSEDQRDIPDVTVLRCALEDLRAQKKSASTEEIFAAVEAKLPHLKAEGAQQYRARIWESLSTHSVFHTDEVEGITVWSYVEPTLLPPPPLLSSLTTLHNALPESQLQRGRFQHTLKALTDFTGYIATQTYTTMFRAPGMGLSAPLSPQEEELRREIRALKGLVLNRRSFMPNITRPASTSALPDTTPA</sequence>
<keyword evidence="14" id="KW-1185">Reference proteome</keyword>
<evidence type="ECO:0000256" key="8">
    <source>
        <dbReference type="ARBA" id="ARBA00029691"/>
    </source>
</evidence>
<dbReference type="Gene3D" id="1.10.10.10">
    <property type="entry name" value="Winged helix-like DNA-binding domain superfamily/Winged helix DNA-binding domain"/>
    <property type="match status" value="1"/>
</dbReference>
<protein>
    <recommendedName>
        <fullName evidence="7 10">Peroxisomal membrane protein PEX14</fullName>
    </recommendedName>
    <alternativeName>
        <fullName evidence="8 10">Peroxin-14</fullName>
    </alternativeName>
</protein>
<dbReference type="InterPro" id="IPR036388">
    <property type="entry name" value="WH-like_DNA-bd_sf"/>
</dbReference>
<dbReference type="Pfam" id="PF04695">
    <property type="entry name" value="Pex14_N"/>
    <property type="match status" value="1"/>
</dbReference>
<dbReference type="InterPro" id="IPR006785">
    <property type="entry name" value="Pex14_N"/>
</dbReference>
<evidence type="ECO:0000256" key="2">
    <source>
        <dbReference type="ARBA" id="ARBA00022448"/>
    </source>
</evidence>
<dbReference type="Proteomes" id="UP000250043">
    <property type="component" value="Unassembled WGS sequence"/>
</dbReference>
<keyword evidence="6 10" id="KW-0576">Peroxisome</keyword>
<keyword evidence="5 10" id="KW-0472">Membrane</keyword>
<dbReference type="GO" id="GO:0005778">
    <property type="term" value="C:peroxisomal membrane"/>
    <property type="evidence" value="ECO:0007669"/>
    <property type="project" value="UniProtKB-SubCell"/>
</dbReference>
<feature type="region of interest" description="Disordered" evidence="11">
    <location>
        <begin position="1"/>
        <end position="43"/>
    </location>
</feature>
<evidence type="ECO:0000256" key="3">
    <source>
        <dbReference type="ARBA" id="ARBA00022927"/>
    </source>
</evidence>
<dbReference type="GO" id="GO:1990429">
    <property type="term" value="C:peroxisomal importomer complex"/>
    <property type="evidence" value="ECO:0007669"/>
    <property type="project" value="TreeGrafter"/>
</dbReference>
<evidence type="ECO:0000256" key="1">
    <source>
        <dbReference type="ARBA" id="ARBA00005443"/>
    </source>
</evidence>
<keyword evidence="3 10" id="KW-0653">Protein transport</keyword>
<dbReference type="OrthoDB" id="441517at2759"/>
<gene>
    <name evidence="13" type="ORF">OBBRIDRAFT_789466</name>
</gene>
<dbReference type="InterPro" id="IPR025655">
    <property type="entry name" value="PEX14"/>
</dbReference>
<evidence type="ECO:0000313" key="14">
    <source>
        <dbReference type="Proteomes" id="UP000250043"/>
    </source>
</evidence>